<dbReference type="EMBL" id="JACHOP010000034">
    <property type="protein sequence ID" value="MBB5760095.1"/>
    <property type="molecule type" value="Genomic_DNA"/>
</dbReference>
<gene>
    <name evidence="2" type="ORF">HNR00_004838</name>
</gene>
<protein>
    <submittedName>
        <fullName evidence="2">Uncharacterized protein</fullName>
    </submittedName>
</protein>
<feature type="compositionally biased region" description="Basic and acidic residues" evidence="1">
    <location>
        <begin position="254"/>
        <end position="267"/>
    </location>
</feature>
<name>A0A840ZST7_9HYPH</name>
<accession>A0A840ZST7</accession>
<feature type="region of interest" description="Disordered" evidence="1">
    <location>
        <begin position="248"/>
        <end position="281"/>
    </location>
</feature>
<evidence type="ECO:0000313" key="2">
    <source>
        <dbReference type="EMBL" id="MBB5760095.1"/>
    </source>
</evidence>
<evidence type="ECO:0000313" key="3">
    <source>
        <dbReference type="Proteomes" id="UP000583454"/>
    </source>
</evidence>
<dbReference type="AlphaFoldDB" id="A0A840ZST7"/>
<reference evidence="2 3" key="1">
    <citation type="submission" date="2020-08" db="EMBL/GenBank/DDBJ databases">
        <title>Genomic Encyclopedia of Type Strains, Phase IV (KMG-IV): sequencing the most valuable type-strain genomes for metagenomic binning, comparative biology and taxonomic classification.</title>
        <authorList>
            <person name="Goeker M."/>
        </authorList>
    </citation>
    <scope>NUCLEOTIDE SEQUENCE [LARGE SCALE GENOMIC DNA]</scope>
    <source>
        <strain evidence="2 3">DSM 2163</strain>
    </source>
</reference>
<proteinExistence type="predicted"/>
<comment type="caution">
    <text evidence="2">The sequence shown here is derived from an EMBL/GenBank/DDBJ whole genome shotgun (WGS) entry which is preliminary data.</text>
</comment>
<organism evidence="2 3">
    <name type="scientific">Methylorubrum rhodinum</name>
    <dbReference type="NCBI Taxonomy" id="29428"/>
    <lineage>
        <taxon>Bacteria</taxon>
        <taxon>Pseudomonadati</taxon>
        <taxon>Pseudomonadota</taxon>
        <taxon>Alphaproteobacteria</taxon>
        <taxon>Hyphomicrobiales</taxon>
        <taxon>Methylobacteriaceae</taxon>
        <taxon>Methylorubrum</taxon>
    </lineage>
</organism>
<sequence length="281" mass="28552">MLHTVPLAGCLESVGCEAGAAVGEPVGDPEGQGVECVRAEGNGRGRGRVILDGEVHIAGGAVEGDGEGAFAGGAVAVAELGQVLHVDMHEADLVVLEGAVRLAGLPGRQQPVETLRLEDAIDGVPVQVRQEVADDEGQRVEGEAGGPAERAHDGALLIAGAPGQLMGSRRAILTGIRAAFAPLADGLRWKRRTLGRHAGVLVRAGDLGADSRGGAGLGMDGEHQLVGDEHLGLHVRRETVGPDQIMGLTAAEAEPDRVAERVDRRVDPGSQAAAGPSTGSG</sequence>
<keyword evidence="3" id="KW-1185">Reference proteome</keyword>
<dbReference type="Proteomes" id="UP000583454">
    <property type="component" value="Unassembled WGS sequence"/>
</dbReference>
<evidence type="ECO:0000256" key="1">
    <source>
        <dbReference type="SAM" id="MobiDB-lite"/>
    </source>
</evidence>